<name>X1EG21_9ZZZZ</name>
<gene>
    <name evidence="1" type="ORF">S03H2_25170</name>
</gene>
<comment type="caution">
    <text evidence="1">The sequence shown here is derived from an EMBL/GenBank/DDBJ whole genome shotgun (WGS) entry which is preliminary data.</text>
</comment>
<dbReference type="InterPro" id="IPR009014">
    <property type="entry name" value="Transketo_C/PFOR_II"/>
</dbReference>
<protein>
    <recommendedName>
        <fullName evidence="2">Indolepyruvate ferredoxin oxidoreductase subunit alpha</fullName>
    </recommendedName>
</protein>
<sequence length="168" mass="18879">AKVEKRILDIQEWLETSDLNKIEWKNTKIGIITAGVVHTYVRDVFPNASILKLGMINPIPKKLIKDFASKVDQLIIIEELDPVLEEQVKALGINVQGKDIFSPCYELLPDRIKELSAKAGLIKAEKVPKSNYRKLLDSLPTRSPVFCPGCPHRSSFYVMNKLKVPVAG</sequence>
<feature type="non-terminal residue" evidence="1">
    <location>
        <position position="1"/>
    </location>
</feature>
<feature type="non-terminal residue" evidence="1">
    <location>
        <position position="168"/>
    </location>
</feature>
<evidence type="ECO:0000313" key="1">
    <source>
        <dbReference type="EMBL" id="GAH31542.1"/>
    </source>
</evidence>
<dbReference type="EMBL" id="BARU01014171">
    <property type="protein sequence ID" value="GAH31542.1"/>
    <property type="molecule type" value="Genomic_DNA"/>
</dbReference>
<dbReference type="AlphaFoldDB" id="X1EG21"/>
<dbReference type="SUPFAM" id="SSF52922">
    <property type="entry name" value="TK C-terminal domain-like"/>
    <property type="match status" value="1"/>
</dbReference>
<organism evidence="1">
    <name type="scientific">marine sediment metagenome</name>
    <dbReference type="NCBI Taxonomy" id="412755"/>
    <lineage>
        <taxon>unclassified sequences</taxon>
        <taxon>metagenomes</taxon>
        <taxon>ecological metagenomes</taxon>
    </lineage>
</organism>
<accession>X1EG21</accession>
<evidence type="ECO:0008006" key="2">
    <source>
        <dbReference type="Google" id="ProtNLM"/>
    </source>
</evidence>
<proteinExistence type="predicted"/>
<reference evidence="1" key="1">
    <citation type="journal article" date="2014" name="Front. Microbiol.">
        <title>High frequency of phylogenetically diverse reductive dehalogenase-homologous genes in deep subseafloor sedimentary metagenomes.</title>
        <authorList>
            <person name="Kawai M."/>
            <person name="Futagami T."/>
            <person name="Toyoda A."/>
            <person name="Takaki Y."/>
            <person name="Nishi S."/>
            <person name="Hori S."/>
            <person name="Arai W."/>
            <person name="Tsubouchi T."/>
            <person name="Morono Y."/>
            <person name="Uchiyama I."/>
            <person name="Ito T."/>
            <person name="Fujiyama A."/>
            <person name="Inagaki F."/>
            <person name="Takami H."/>
        </authorList>
    </citation>
    <scope>NUCLEOTIDE SEQUENCE</scope>
    <source>
        <strain evidence="1">Expedition CK06-06</strain>
    </source>
</reference>